<evidence type="ECO:0000313" key="2">
    <source>
        <dbReference type="EMBL" id="KAK4208193.1"/>
    </source>
</evidence>
<keyword evidence="3" id="KW-1185">Reference proteome</keyword>
<gene>
    <name evidence="2" type="ORF">QBC37DRAFT_239177</name>
</gene>
<name>A0AAN7B273_9PEZI</name>
<evidence type="ECO:0000256" key="1">
    <source>
        <dbReference type="SAM" id="MobiDB-lite"/>
    </source>
</evidence>
<reference evidence="2" key="2">
    <citation type="submission" date="2023-05" db="EMBL/GenBank/DDBJ databases">
        <authorList>
            <consortium name="Lawrence Berkeley National Laboratory"/>
            <person name="Steindorff A."/>
            <person name="Hensen N."/>
            <person name="Bonometti L."/>
            <person name="Westerberg I."/>
            <person name="Brannstrom I.O."/>
            <person name="Guillou S."/>
            <person name="Cros-Aarteil S."/>
            <person name="Calhoun S."/>
            <person name="Haridas S."/>
            <person name="Kuo A."/>
            <person name="Mondo S."/>
            <person name="Pangilinan J."/>
            <person name="Riley R."/>
            <person name="Labutti K."/>
            <person name="Andreopoulos B."/>
            <person name="Lipzen A."/>
            <person name="Chen C."/>
            <person name="Yanf M."/>
            <person name="Daum C."/>
            <person name="Ng V."/>
            <person name="Clum A."/>
            <person name="Ohm R."/>
            <person name="Martin F."/>
            <person name="Silar P."/>
            <person name="Natvig D."/>
            <person name="Lalanne C."/>
            <person name="Gautier V."/>
            <person name="Ament-Velasquez S.L."/>
            <person name="Kruys A."/>
            <person name="Hutchinson M.I."/>
            <person name="Powell A.J."/>
            <person name="Barry K."/>
            <person name="Miller A.N."/>
            <person name="Grigoriev I.V."/>
            <person name="Debuchy R."/>
            <person name="Gladieux P."/>
            <person name="Thoren M.H."/>
            <person name="Johannesson H."/>
        </authorList>
    </citation>
    <scope>NUCLEOTIDE SEQUENCE</scope>
    <source>
        <strain evidence="2">PSN293</strain>
    </source>
</reference>
<protein>
    <recommendedName>
        <fullName evidence="4">C2H2-type domain-containing protein</fullName>
    </recommendedName>
</protein>
<feature type="non-terminal residue" evidence="2">
    <location>
        <position position="1"/>
    </location>
</feature>
<comment type="caution">
    <text evidence="2">The sequence shown here is derived from an EMBL/GenBank/DDBJ whole genome shotgun (WGS) entry which is preliminary data.</text>
</comment>
<evidence type="ECO:0008006" key="4">
    <source>
        <dbReference type="Google" id="ProtNLM"/>
    </source>
</evidence>
<evidence type="ECO:0000313" key="3">
    <source>
        <dbReference type="Proteomes" id="UP001301769"/>
    </source>
</evidence>
<feature type="compositionally biased region" description="Basic and acidic residues" evidence="1">
    <location>
        <begin position="199"/>
        <end position="210"/>
    </location>
</feature>
<feature type="region of interest" description="Disordered" evidence="1">
    <location>
        <begin position="188"/>
        <end position="229"/>
    </location>
</feature>
<organism evidence="2 3">
    <name type="scientific">Rhypophila decipiens</name>
    <dbReference type="NCBI Taxonomy" id="261697"/>
    <lineage>
        <taxon>Eukaryota</taxon>
        <taxon>Fungi</taxon>
        <taxon>Dikarya</taxon>
        <taxon>Ascomycota</taxon>
        <taxon>Pezizomycotina</taxon>
        <taxon>Sordariomycetes</taxon>
        <taxon>Sordariomycetidae</taxon>
        <taxon>Sordariales</taxon>
        <taxon>Naviculisporaceae</taxon>
        <taxon>Rhypophila</taxon>
    </lineage>
</organism>
<accession>A0AAN7B273</accession>
<dbReference type="PANTHER" id="PTHR38166">
    <property type="entry name" value="C2H2-TYPE DOMAIN-CONTAINING PROTEIN-RELATED"/>
    <property type="match status" value="1"/>
</dbReference>
<sequence>LACIFYKHDKLRHLNCLKFSLKRVKDVKQHIWRKHRQPQLYCPTCYLVFDPVEERPEHDSHVQTRSCSAQPRPAWDGVTERQRSFLSQRETAGPGDVEAQWFSVWDKIFPEKPRPRSPYVESGFTEYVEMVRDYWTRSGPEIISDVLSSRDLLNWGVPNEERDLATFHEQLLPELIDVVVNALLDRSGGGTTAPSASNSDDHATASREGRPAAPVPASFSPQGSGVAHD</sequence>
<dbReference type="AlphaFoldDB" id="A0AAN7B273"/>
<dbReference type="EMBL" id="MU858254">
    <property type="protein sequence ID" value="KAK4208193.1"/>
    <property type="molecule type" value="Genomic_DNA"/>
</dbReference>
<dbReference type="Proteomes" id="UP001301769">
    <property type="component" value="Unassembled WGS sequence"/>
</dbReference>
<reference evidence="2" key="1">
    <citation type="journal article" date="2023" name="Mol. Phylogenet. Evol.">
        <title>Genome-scale phylogeny and comparative genomics of the fungal order Sordariales.</title>
        <authorList>
            <person name="Hensen N."/>
            <person name="Bonometti L."/>
            <person name="Westerberg I."/>
            <person name="Brannstrom I.O."/>
            <person name="Guillou S."/>
            <person name="Cros-Aarteil S."/>
            <person name="Calhoun S."/>
            <person name="Haridas S."/>
            <person name="Kuo A."/>
            <person name="Mondo S."/>
            <person name="Pangilinan J."/>
            <person name="Riley R."/>
            <person name="LaButti K."/>
            <person name="Andreopoulos B."/>
            <person name="Lipzen A."/>
            <person name="Chen C."/>
            <person name="Yan M."/>
            <person name="Daum C."/>
            <person name="Ng V."/>
            <person name="Clum A."/>
            <person name="Steindorff A."/>
            <person name="Ohm R.A."/>
            <person name="Martin F."/>
            <person name="Silar P."/>
            <person name="Natvig D.O."/>
            <person name="Lalanne C."/>
            <person name="Gautier V."/>
            <person name="Ament-Velasquez S.L."/>
            <person name="Kruys A."/>
            <person name="Hutchinson M.I."/>
            <person name="Powell A.J."/>
            <person name="Barry K."/>
            <person name="Miller A.N."/>
            <person name="Grigoriev I.V."/>
            <person name="Debuchy R."/>
            <person name="Gladieux P."/>
            <person name="Hiltunen Thoren M."/>
            <person name="Johannesson H."/>
        </authorList>
    </citation>
    <scope>NUCLEOTIDE SEQUENCE</scope>
    <source>
        <strain evidence="2">PSN293</strain>
    </source>
</reference>
<dbReference type="PANTHER" id="PTHR38166:SF1">
    <property type="entry name" value="C2H2-TYPE DOMAIN-CONTAINING PROTEIN"/>
    <property type="match status" value="1"/>
</dbReference>
<feature type="non-terminal residue" evidence="2">
    <location>
        <position position="229"/>
    </location>
</feature>
<proteinExistence type="predicted"/>